<feature type="transmembrane region" description="Helical" evidence="9">
    <location>
        <begin position="115"/>
        <end position="138"/>
    </location>
</feature>
<protein>
    <submittedName>
        <fullName evidence="12">ABC transporter permease</fullName>
    </submittedName>
</protein>
<evidence type="ECO:0000256" key="9">
    <source>
        <dbReference type="RuleBase" id="RU363032"/>
    </source>
</evidence>
<organism evidence="12 13">
    <name type="scientific">Pelagibius litoralis</name>
    <dbReference type="NCBI Taxonomy" id="374515"/>
    <lineage>
        <taxon>Bacteria</taxon>
        <taxon>Pseudomonadati</taxon>
        <taxon>Pseudomonadota</taxon>
        <taxon>Alphaproteobacteria</taxon>
        <taxon>Rhodospirillales</taxon>
        <taxon>Rhodovibrionaceae</taxon>
        <taxon>Pelagibius</taxon>
    </lineage>
</organism>
<dbReference type="CDD" id="cd06261">
    <property type="entry name" value="TM_PBP2"/>
    <property type="match status" value="1"/>
</dbReference>
<dbReference type="SUPFAM" id="SSF161098">
    <property type="entry name" value="MetI-like"/>
    <property type="match status" value="1"/>
</dbReference>
<feature type="transmembrane region" description="Helical" evidence="9">
    <location>
        <begin position="240"/>
        <end position="258"/>
    </location>
</feature>
<dbReference type="GO" id="GO:0055085">
    <property type="term" value="P:transmembrane transport"/>
    <property type="evidence" value="ECO:0007669"/>
    <property type="project" value="InterPro"/>
</dbReference>
<evidence type="ECO:0000313" key="13">
    <source>
        <dbReference type="Proteomes" id="UP000761264"/>
    </source>
</evidence>
<dbReference type="PANTHER" id="PTHR43386:SF1">
    <property type="entry name" value="D,D-DIPEPTIDE TRANSPORT SYSTEM PERMEASE PROTEIN DDPC-RELATED"/>
    <property type="match status" value="1"/>
</dbReference>
<dbReference type="InterPro" id="IPR000515">
    <property type="entry name" value="MetI-like"/>
</dbReference>
<evidence type="ECO:0000256" key="1">
    <source>
        <dbReference type="ARBA" id="ARBA00004651"/>
    </source>
</evidence>
<dbReference type="InterPro" id="IPR035906">
    <property type="entry name" value="MetI-like_sf"/>
</dbReference>
<keyword evidence="5" id="KW-0571">Peptide transport</keyword>
<sequence length="313" mass="34097">MNVAETAAPVIGRPADQNGLPDSPGTPEIDRFREYRRMWSTFRRSYSAMLGLTIIVIFLILAAIGPWIVPFPEDALGSINLDRKLLPPSAIHWFGTDEVGMDIYTRVVVGARTTLWIGLTITGIAMLIGVPLGLIAGISDSWVREAIMRVTDVFLSVPGLILAVAIVGALGPGIMNAMIALSLVWWPGYVRLVQSKALSIRNETYVEAARSIGASELRIVFVHVLPNCMSPIVVKASMDMGMAILGAASLGFLGLGAQPPYPEWGAMISIGKNYLPDWWWYSLFPGLAIYLTVLGFNLVGDGLRDMLDPRQRS</sequence>
<keyword evidence="4 9" id="KW-0812">Transmembrane</keyword>
<evidence type="ECO:0000256" key="8">
    <source>
        <dbReference type="ARBA" id="ARBA00023136"/>
    </source>
</evidence>
<evidence type="ECO:0000256" key="4">
    <source>
        <dbReference type="ARBA" id="ARBA00022692"/>
    </source>
</evidence>
<proteinExistence type="inferred from homology"/>
<dbReference type="InterPro" id="IPR050366">
    <property type="entry name" value="BP-dependent_transpt_permease"/>
</dbReference>
<feature type="transmembrane region" description="Helical" evidence="9">
    <location>
        <begin position="46"/>
        <end position="69"/>
    </location>
</feature>
<dbReference type="Gene3D" id="1.10.3720.10">
    <property type="entry name" value="MetI-like"/>
    <property type="match status" value="1"/>
</dbReference>
<dbReference type="Proteomes" id="UP000761264">
    <property type="component" value="Unassembled WGS sequence"/>
</dbReference>
<keyword evidence="3" id="KW-1003">Cell membrane</keyword>
<dbReference type="Pfam" id="PF00528">
    <property type="entry name" value="BPD_transp_1"/>
    <property type="match status" value="1"/>
</dbReference>
<accession>A0A967KB91</accession>
<comment type="subcellular location">
    <subcellularLocation>
        <location evidence="1 9">Cell membrane</location>
        <topology evidence="1 9">Multi-pass membrane protein</topology>
    </subcellularLocation>
</comment>
<dbReference type="AlphaFoldDB" id="A0A967KB91"/>
<keyword evidence="7 9" id="KW-1133">Transmembrane helix</keyword>
<evidence type="ECO:0000256" key="2">
    <source>
        <dbReference type="ARBA" id="ARBA00022448"/>
    </source>
</evidence>
<dbReference type="InterPro" id="IPR025966">
    <property type="entry name" value="OppC_N"/>
</dbReference>
<comment type="similarity">
    <text evidence="9">Belongs to the binding-protein-dependent transport system permease family.</text>
</comment>
<name>A0A967KB91_9PROT</name>
<feature type="region of interest" description="Disordered" evidence="10">
    <location>
        <begin position="1"/>
        <end position="27"/>
    </location>
</feature>
<keyword evidence="2 9" id="KW-0813">Transport</keyword>
<evidence type="ECO:0000256" key="10">
    <source>
        <dbReference type="SAM" id="MobiDB-lite"/>
    </source>
</evidence>
<dbReference type="PANTHER" id="PTHR43386">
    <property type="entry name" value="OLIGOPEPTIDE TRANSPORT SYSTEM PERMEASE PROTEIN APPC"/>
    <property type="match status" value="1"/>
</dbReference>
<keyword evidence="13" id="KW-1185">Reference proteome</keyword>
<feature type="domain" description="ABC transmembrane type-1" evidence="11">
    <location>
        <begin position="111"/>
        <end position="300"/>
    </location>
</feature>
<dbReference type="RefSeq" id="WP_167230717.1">
    <property type="nucleotide sequence ID" value="NZ_JAAQPH010000031.1"/>
</dbReference>
<evidence type="ECO:0000256" key="5">
    <source>
        <dbReference type="ARBA" id="ARBA00022856"/>
    </source>
</evidence>
<dbReference type="GO" id="GO:0015833">
    <property type="term" value="P:peptide transport"/>
    <property type="evidence" value="ECO:0007669"/>
    <property type="project" value="UniProtKB-KW"/>
</dbReference>
<dbReference type="PROSITE" id="PS50928">
    <property type="entry name" value="ABC_TM1"/>
    <property type="match status" value="1"/>
</dbReference>
<dbReference type="GO" id="GO:0005886">
    <property type="term" value="C:plasma membrane"/>
    <property type="evidence" value="ECO:0007669"/>
    <property type="project" value="UniProtKB-SubCell"/>
</dbReference>
<evidence type="ECO:0000313" key="12">
    <source>
        <dbReference type="EMBL" id="NIA72058.1"/>
    </source>
</evidence>
<evidence type="ECO:0000259" key="11">
    <source>
        <dbReference type="PROSITE" id="PS50928"/>
    </source>
</evidence>
<gene>
    <name evidence="12" type="ORF">HBA54_25995</name>
</gene>
<evidence type="ECO:0000256" key="7">
    <source>
        <dbReference type="ARBA" id="ARBA00022989"/>
    </source>
</evidence>
<keyword evidence="6" id="KW-0653">Protein transport</keyword>
<keyword evidence="8 9" id="KW-0472">Membrane</keyword>
<dbReference type="Pfam" id="PF12911">
    <property type="entry name" value="OppC_N"/>
    <property type="match status" value="1"/>
</dbReference>
<evidence type="ECO:0000256" key="3">
    <source>
        <dbReference type="ARBA" id="ARBA00022475"/>
    </source>
</evidence>
<comment type="caution">
    <text evidence="12">The sequence shown here is derived from an EMBL/GenBank/DDBJ whole genome shotgun (WGS) entry which is preliminary data.</text>
</comment>
<dbReference type="EMBL" id="JAAQPH010000031">
    <property type="protein sequence ID" value="NIA72058.1"/>
    <property type="molecule type" value="Genomic_DNA"/>
</dbReference>
<reference evidence="12" key="1">
    <citation type="submission" date="2020-03" db="EMBL/GenBank/DDBJ databases">
        <title>Genome of Pelagibius litoralis DSM 21314T.</title>
        <authorList>
            <person name="Wang G."/>
        </authorList>
    </citation>
    <scope>NUCLEOTIDE SEQUENCE</scope>
    <source>
        <strain evidence="12">DSM 21314</strain>
    </source>
</reference>
<evidence type="ECO:0000256" key="6">
    <source>
        <dbReference type="ARBA" id="ARBA00022927"/>
    </source>
</evidence>
<feature type="transmembrane region" description="Helical" evidence="9">
    <location>
        <begin position="278"/>
        <end position="300"/>
    </location>
</feature>
<dbReference type="GO" id="GO:0015031">
    <property type="term" value="P:protein transport"/>
    <property type="evidence" value="ECO:0007669"/>
    <property type="project" value="UniProtKB-KW"/>
</dbReference>